<sequence length="305" mass="33888">MSGALMLPAASSAAGRFDLLLLALLVLCGLMALALLVLVFSIRYRAGSPADRSGANRQHRALEYTWTLVPLALFMCIYAWAAYDYAQLFRVAPEAMPVFVVAKQWMWKLEHQNGRREIAQLHVPLGKPVRLVMTSQDVIHSFFVPAFRIKQDVLPGRYTMLSFTPTQAGRFHLFCAEYCGTEHSLMRGEIIVLPPAQFAEWLAQGAATPGIAARGFELYRRYGCSGCHEPGSSVHAPDLHGLLGRTVHLQDGRTLIADENYVRDSILLPDKDIVAGFKPIMPSFAGQISEEDIMAIIAYLREQQP</sequence>
<dbReference type="PANTHER" id="PTHR22888">
    <property type="entry name" value="CYTOCHROME C OXIDASE, SUBUNIT II"/>
    <property type="match status" value="1"/>
</dbReference>
<evidence type="ECO:0000256" key="2">
    <source>
        <dbReference type="ARBA" id="ARBA00004418"/>
    </source>
</evidence>
<evidence type="ECO:0000256" key="16">
    <source>
        <dbReference type="ARBA" id="ARBA00024688"/>
    </source>
</evidence>
<evidence type="ECO:0000256" key="4">
    <source>
        <dbReference type="ARBA" id="ARBA00012949"/>
    </source>
</evidence>
<dbReference type="PANTHER" id="PTHR22888:SF9">
    <property type="entry name" value="CYTOCHROME C OXIDASE SUBUNIT 2"/>
    <property type="match status" value="1"/>
</dbReference>
<evidence type="ECO:0000256" key="18">
    <source>
        <dbReference type="ARBA" id="ARBA00047816"/>
    </source>
</evidence>
<evidence type="ECO:0000259" key="22">
    <source>
        <dbReference type="PROSITE" id="PS51007"/>
    </source>
</evidence>
<dbReference type="Gene3D" id="1.10.287.90">
    <property type="match status" value="1"/>
</dbReference>
<comment type="catalytic activity">
    <reaction evidence="18">
        <text>4 Fe(II)-[cytochrome c] + O2 + 8 H(+)(in) = 4 Fe(III)-[cytochrome c] + 2 H2O + 4 H(+)(out)</text>
        <dbReference type="Rhea" id="RHEA:11436"/>
        <dbReference type="Rhea" id="RHEA-COMP:10350"/>
        <dbReference type="Rhea" id="RHEA-COMP:14399"/>
        <dbReference type="ChEBI" id="CHEBI:15377"/>
        <dbReference type="ChEBI" id="CHEBI:15378"/>
        <dbReference type="ChEBI" id="CHEBI:15379"/>
        <dbReference type="ChEBI" id="CHEBI:29033"/>
        <dbReference type="ChEBI" id="CHEBI:29034"/>
        <dbReference type="EC" id="7.1.1.9"/>
    </reaction>
</comment>
<keyword evidence="24" id="KW-1185">Reference proteome</keyword>
<evidence type="ECO:0000256" key="1">
    <source>
        <dbReference type="ARBA" id="ARBA00004141"/>
    </source>
</evidence>
<comment type="similarity">
    <text evidence="3">Belongs to the cytochrome c oxidase subunit 2 family.</text>
</comment>
<dbReference type="NCBIfam" id="TIGR02866">
    <property type="entry name" value="CoxB"/>
    <property type="match status" value="1"/>
</dbReference>
<evidence type="ECO:0000256" key="12">
    <source>
        <dbReference type="ARBA" id="ARBA00022989"/>
    </source>
</evidence>
<evidence type="ECO:0000313" key="24">
    <source>
        <dbReference type="Proteomes" id="UP000297258"/>
    </source>
</evidence>
<evidence type="ECO:0000256" key="8">
    <source>
        <dbReference type="ARBA" id="ARBA00022692"/>
    </source>
</evidence>
<dbReference type="SUPFAM" id="SSF49503">
    <property type="entry name" value="Cupredoxins"/>
    <property type="match status" value="1"/>
</dbReference>
<evidence type="ECO:0000256" key="9">
    <source>
        <dbReference type="ARBA" id="ARBA00022723"/>
    </source>
</evidence>
<dbReference type="Gene3D" id="2.60.40.420">
    <property type="entry name" value="Cupredoxins - blue copper proteins"/>
    <property type="match status" value="1"/>
</dbReference>
<evidence type="ECO:0000256" key="14">
    <source>
        <dbReference type="ARBA" id="ARBA00023008"/>
    </source>
</evidence>
<dbReference type="AlphaFoldDB" id="A0A4Y9T0Z5"/>
<evidence type="ECO:0000256" key="10">
    <source>
        <dbReference type="ARBA" id="ARBA00022967"/>
    </source>
</evidence>
<dbReference type="Pfam" id="PF00116">
    <property type="entry name" value="COX2"/>
    <property type="match status" value="1"/>
</dbReference>
<dbReference type="EMBL" id="SPUM01000056">
    <property type="protein sequence ID" value="TFW32508.1"/>
    <property type="molecule type" value="Genomic_DNA"/>
</dbReference>
<dbReference type="InterPro" id="IPR045187">
    <property type="entry name" value="CcO_II"/>
</dbReference>
<dbReference type="SUPFAM" id="SSF46626">
    <property type="entry name" value="Cytochrome c"/>
    <property type="match status" value="1"/>
</dbReference>
<dbReference type="Proteomes" id="UP000297258">
    <property type="component" value="Unassembled WGS sequence"/>
</dbReference>
<name>A0A4Y9T0Z5_9BURK</name>
<gene>
    <name evidence="23" type="primary">coxB</name>
    <name evidence="23" type="ORF">E4O92_09550</name>
</gene>
<evidence type="ECO:0000256" key="3">
    <source>
        <dbReference type="ARBA" id="ARBA00007866"/>
    </source>
</evidence>
<keyword evidence="10" id="KW-1278">Translocase</keyword>
<dbReference type="InterPro" id="IPR009056">
    <property type="entry name" value="Cyt_c-like_dom"/>
</dbReference>
<dbReference type="PROSITE" id="PS51007">
    <property type="entry name" value="CYTC"/>
    <property type="match status" value="1"/>
</dbReference>
<dbReference type="GO" id="GO:0004129">
    <property type="term" value="F:cytochrome-c oxidase activity"/>
    <property type="evidence" value="ECO:0007669"/>
    <property type="project" value="UniProtKB-EC"/>
</dbReference>
<dbReference type="GO" id="GO:0020037">
    <property type="term" value="F:heme binding"/>
    <property type="evidence" value="ECO:0007669"/>
    <property type="project" value="InterPro"/>
</dbReference>
<comment type="caution">
    <text evidence="23">The sequence shown here is derived from an EMBL/GenBank/DDBJ whole genome shotgun (WGS) entry which is preliminary data.</text>
</comment>
<dbReference type="InterPro" id="IPR036909">
    <property type="entry name" value="Cyt_c-like_dom_sf"/>
</dbReference>
<dbReference type="GO" id="GO:0016491">
    <property type="term" value="F:oxidoreductase activity"/>
    <property type="evidence" value="ECO:0007669"/>
    <property type="project" value="UniProtKB-KW"/>
</dbReference>
<dbReference type="InterPro" id="IPR001505">
    <property type="entry name" value="Copper_CuA"/>
</dbReference>
<dbReference type="PROSITE" id="PS00078">
    <property type="entry name" value="COX2"/>
    <property type="match status" value="1"/>
</dbReference>
<feature type="domain" description="Cytochrome c" evidence="22">
    <location>
        <begin position="210"/>
        <end position="304"/>
    </location>
</feature>
<dbReference type="RefSeq" id="WP_135189533.1">
    <property type="nucleotide sequence ID" value="NZ_SPUM01000056.1"/>
</dbReference>
<evidence type="ECO:0000256" key="19">
    <source>
        <dbReference type="PROSITE-ProRule" id="PRU00433"/>
    </source>
</evidence>
<dbReference type="GO" id="GO:0005507">
    <property type="term" value="F:copper ion binding"/>
    <property type="evidence" value="ECO:0007669"/>
    <property type="project" value="InterPro"/>
</dbReference>
<dbReference type="InterPro" id="IPR008972">
    <property type="entry name" value="Cupredoxin"/>
</dbReference>
<accession>A0A4Y9T0Z5</accession>
<dbReference type="GO" id="GO:0016020">
    <property type="term" value="C:membrane"/>
    <property type="evidence" value="ECO:0007669"/>
    <property type="project" value="UniProtKB-SubCell"/>
</dbReference>
<keyword evidence="8 20" id="KW-0812">Transmembrane</keyword>
<dbReference type="InterPro" id="IPR036257">
    <property type="entry name" value="Cyt_c_oxidase_su2_TM_sf"/>
</dbReference>
<keyword evidence="15 20" id="KW-0472">Membrane</keyword>
<evidence type="ECO:0000256" key="13">
    <source>
        <dbReference type="ARBA" id="ARBA00023004"/>
    </source>
</evidence>
<comment type="function">
    <text evidence="16">Subunits I and II form the functional core of the enzyme complex. Electrons originating in cytochrome c are transferred via heme a and Cu(A) to the binuclear center formed by heme a3 and Cu(B).</text>
</comment>
<dbReference type="GO" id="GO:0042773">
    <property type="term" value="P:ATP synthesis coupled electron transport"/>
    <property type="evidence" value="ECO:0007669"/>
    <property type="project" value="TreeGrafter"/>
</dbReference>
<evidence type="ECO:0000256" key="15">
    <source>
        <dbReference type="ARBA" id="ARBA00023136"/>
    </source>
</evidence>
<protein>
    <recommendedName>
        <fullName evidence="4">cytochrome-c oxidase</fullName>
        <ecNumber evidence="4">7.1.1.9</ecNumber>
    </recommendedName>
    <alternativeName>
        <fullName evidence="17">Cytochrome aa3 subunit 2</fullName>
    </alternativeName>
</protein>
<dbReference type="PROSITE" id="PS50857">
    <property type="entry name" value="COX2_CUA"/>
    <property type="match status" value="1"/>
</dbReference>
<keyword evidence="13 19" id="KW-0408">Iron</keyword>
<keyword evidence="23" id="KW-0560">Oxidoreductase</keyword>
<evidence type="ECO:0000313" key="23">
    <source>
        <dbReference type="EMBL" id="TFW32508.1"/>
    </source>
</evidence>
<reference evidence="23 24" key="1">
    <citation type="submission" date="2019-03" db="EMBL/GenBank/DDBJ databases">
        <title>Draft genome of Massilia hortus sp. nov., a novel bacterial species of the Oxalobacteraceae family.</title>
        <authorList>
            <person name="Peta V."/>
            <person name="Raths R."/>
            <person name="Bucking H."/>
        </authorList>
    </citation>
    <scope>NUCLEOTIDE SEQUENCE [LARGE SCALE GENOMIC DNA]</scope>
    <source>
        <strain evidence="23 24">ONC3</strain>
    </source>
</reference>
<organism evidence="23 24">
    <name type="scientific">Massilia horti</name>
    <dbReference type="NCBI Taxonomy" id="2562153"/>
    <lineage>
        <taxon>Bacteria</taxon>
        <taxon>Pseudomonadati</taxon>
        <taxon>Pseudomonadota</taxon>
        <taxon>Betaproteobacteria</taxon>
        <taxon>Burkholderiales</taxon>
        <taxon>Oxalobacteraceae</taxon>
        <taxon>Telluria group</taxon>
        <taxon>Massilia</taxon>
    </lineage>
</organism>
<dbReference type="InterPro" id="IPR002429">
    <property type="entry name" value="CcO_II-like_C"/>
</dbReference>
<keyword evidence="11" id="KW-0249">Electron transport</keyword>
<dbReference type="OrthoDB" id="9773456at2"/>
<dbReference type="CDD" id="cd13915">
    <property type="entry name" value="CuRO_HCO_II_like_2"/>
    <property type="match status" value="1"/>
</dbReference>
<keyword evidence="7" id="KW-0679">Respiratory chain</keyword>
<evidence type="ECO:0000256" key="20">
    <source>
        <dbReference type="SAM" id="Phobius"/>
    </source>
</evidence>
<dbReference type="GO" id="GO:0042597">
    <property type="term" value="C:periplasmic space"/>
    <property type="evidence" value="ECO:0007669"/>
    <property type="project" value="UniProtKB-SubCell"/>
</dbReference>
<evidence type="ECO:0000259" key="21">
    <source>
        <dbReference type="PROSITE" id="PS50857"/>
    </source>
</evidence>
<dbReference type="InterPro" id="IPR014222">
    <property type="entry name" value="Cyt_c_oxidase_su2"/>
</dbReference>
<feature type="transmembrane region" description="Helical" evidence="20">
    <location>
        <begin position="61"/>
        <end position="83"/>
    </location>
</feature>
<dbReference type="Gene3D" id="1.10.760.10">
    <property type="entry name" value="Cytochrome c-like domain"/>
    <property type="match status" value="1"/>
</dbReference>
<keyword evidence="14" id="KW-0186">Copper</keyword>
<feature type="transmembrane region" description="Helical" evidence="20">
    <location>
        <begin position="20"/>
        <end position="40"/>
    </location>
</feature>
<evidence type="ECO:0000256" key="11">
    <source>
        <dbReference type="ARBA" id="ARBA00022982"/>
    </source>
</evidence>
<dbReference type="PRINTS" id="PR01166">
    <property type="entry name" value="CYCOXIDASEII"/>
</dbReference>
<dbReference type="EC" id="7.1.1.9" evidence="4"/>
<dbReference type="Pfam" id="PF13442">
    <property type="entry name" value="Cytochrome_CBB3"/>
    <property type="match status" value="1"/>
</dbReference>
<proteinExistence type="inferred from homology"/>
<keyword evidence="9 19" id="KW-0479">Metal-binding</keyword>
<evidence type="ECO:0000256" key="5">
    <source>
        <dbReference type="ARBA" id="ARBA00022448"/>
    </source>
</evidence>
<comment type="subcellular location">
    <subcellularLocation>
        <location evidence="1">Membrane</location>
        <topology evidence="1">Multi-pass membrane protein</topology>
    </subcellularLocation>
    <subcellularLocation>
        <location evidence="2">Periplasm</location>
    </subcellularLocation>
</comment>
<keyword evidence="5" id="KW-0813">Transport</keyword>
<keyword evidence="6 19" id="KW-0349">Heme</keyword>
<evidence type="ECO:0000256" key="17">
    <source>
        <dbReference type="ARBA" id="ARBA00031399"/>
    </source>
</evidence>
<keyword evidence="12 20" id="KW-1133">Transmembrane helix</keyword>
<evidence type="ECO:0000256" key="6">
    <source>
        <dbReference type="ARBA" id="ARBA00022617"/>
    </source>
</evidence>
<feature type="domain" description="Cytochrome oxidase subunit II copper A binding" evidence="21">
    <location>
        <begin position="93"/>
        <end position="204"/>
    </location>
</feature>
<evidence type="ECO:0000256" key="7">
    <source>
        <dbReference type="ARBA" id="ARBA00022660"/>
    </source>
</evidence>